<feature type="domain" description="C2H2-type" evidence="12">
    <location>
        <begin position="776"/>
        <end position="804"/>
    </location>
</feature>
<evidence type="ECO:0000256" key="3">
    <source>
        <dbReference type="ARBA" id="ARBA00022737"/>
    </source>
</evidence>
<evidence type="ECO:0000256" key="10">
    <source>
        <dbReference type="PROSITE-ProRule" id="PRU00042"/>
    </source>
</evidence>
<dbReference type="InterPro" id="IPR001214">
    <property type="entry name" value="SET_dom"/>
</dbReference>
<feature type="domain" description="C2H2-type" evidence="12">
    <location>
        <begin position="690"/>
        <end position="717"/>
    </location>
</feature>
<evidence type="ECO:0000256" key="4">
    <source>
        <dbReference type="ARBA" id="ARBA00022771"/>
    </source>
</evidence>
<evidence type="ECO:0000256" key="2">
    <source>
        <dbReference type="ARBA" id="ARBA00022723"/>
    </source>
</evidence>
<dbReference type="Proteomes" id="UP000695022">
    <property type="component" value="Unplaced"/>
</dbReference>
<dbReference type="PROSITE" id="PS50157">
    <property type="entry name" value="ZINC_FINGER_C2H2_2"/>
    <property type="match status" value="13"/>
</dbReference>
<keyword evidence="14" id="KW-1185">Reference proteome</keyword>
<dbReference type="Pfam" id="PF21549">
    <property type="entry name" value="PRDM2_PR"/>
    <property type="match status" value="1"/>
</dbReference>
<keyword evidence="6" id="KW-0805">Transcription regulation</keyword>
<feature type="domain" description="C2H2-type" evidence="12">
    <location>
        <begin position="499"/>
        <end position="526"/>
    </location>
</feature>
<feature type="domain" description="C2H2-type" evidence="12">
    <location>
        <begin position="804"/>
        <end position="831"/>
    </location>
</feature>
<dbReference type="InterPro" id="IPR013087">
    <property type="entry name" value="Znf_C2H2_type"/>
</dbReference>
<keyword evidence="4 10" id="KW-0863">Zinc-finger</keyword>
<feature type="domain" description="C2H2-type" evidence="12">
    <location>
        <begin position="993"/>
        <end position="1021"/>
    </location>
</feature>
<gene>
    <name evidence="15" type="primary">LOC106817427</name>
</gene>
<feature type="region of interest" description="Disordered" evidence="11">
    <location>
        <begin position="352"/>
        <end position="382"/>
    </location>
</feature>
<dbReference type="PANTHER" id="PTHR24384:SF189">
    <property type="entry name" value="C2H2-TYPE DOMAIN-CONTAINING PROTEIN-RELATED"/>
    <property type="match status" value="1"/>
</dbReference>
<keyword evidence="2" id="KW-0479">Metal-binding</keyword>
<feature type="compositionally biased region" description="Basic and acidic residues" evidence="11">
    <location>
        <begin position="854"/>
        <end position="863"/>
    </location>
</feature>
<feature type="region of interest" description="Disordered" evidence="11">
    <location>
        <begin position="956"/>
        <end position="976"/>
    </location>
</feature>
<evidence type="ECO:0000313" key="14">
    <source>
        <dbReference type="Proteomes" id="UP000695022"/>
    </source>
</evidence>
<protein>
    <submittedName>
        <fullName evidence="15">PR domain zinc finger protein 10-like</fullName>
    </submittedName>
</protein>
<feature type="domain" description="C2H2-type" evidence="12">
    <location>
        <begin position="389"/>
        <end position="411"/>
    </location>
</feature>
<evidence type="ECO:0000256" key="9">
    <source>
        <dbReference type="ARBA" id="ARBA00023242"/>
    </source>
</evidence>
<dbReference type="InterPro" id="IPR036236">
    <property type="entry name" value="Znf_C2H2_sf"/>
</dbReference>
<feature type="domain" description="C2H2-type" evidence="12">
    <location>
        <begin position="720"/>
        <end position="747"/>
    </location>
</feature>
<evidence type="ECO:0000256" key="7">
    <source>
        <dbReference type="ARBA" id="ARBA00023125"/>
    </source>
</evidence>
<dbReference type="PANTHER" id="PTHR24384">
    <property type="entry name" value="FINGER PUTATIVE TRANSCRIPTION FACTOR FAMILY-RELATED"/>
    <property type="match status" value="1"/>
</dbReference>
<dbReference type="SUPFAM" id="SSF57667">
    <property type="entry name" value="beta-beta-alpha zinc fingers"/>
    <property type="match status" value="5"/>
</dbReference>
<feature type="domain" description="C2H2-type" evidence="12">
    <location>
        <begin position="891"/>
        <end position="919"/>
    </location>
</feature>
<proteinExistence type="predicted"/>
<keyword evidence="3" id="KW-0677">Repeat</keyword>
<dbReference type="Gene3D" id="3.30.160.60">
    <property type="entry name" value="Classic Zinc Finger"/>
    <property type="match status" value="8"/>
</dbReference>
<evidence type="ECO:0000313" key="15">
    <source>
        <dbReference type="RefSeq" id="XP_014677579.1"/>
    </source>
</evidence>
<organism evidence="14 15">
    <name type="scientific">Priapulus caudatus</name>
    <name type="common">Priapulid worm</name>
    <dbReference type="NCBI Taxonomy" id="37621"/>
    <lineage>
        <taxon>Eukaryota</taxon>
        <taxon>Metazoa</taxon>
        <taxon>Ecdysozoa</taxon>
        <taxon>Scalidophora</taxon>
        <taxon>Priapulida</taxon>
        <taxon>Priapulimorpha</taxon>
        <taxon>Priapulimorphida</taxon>
        <taxon>Priapulidae</taxon>
        <taxon>Priapulus</taxon>
    </lineage>
</organism>
<dbReference type="SMART" id="SM00355">
    <property type="entry name" value="ZnF_C2H2"/>
    <property type="match status" value="14"/>
</dbReference>
<evidence type="ECO:0000259" key="13">
    <source>
        <dbReference type="PROSITE" id="PS50280"/>
    </source>
</evidence>
<feature type="domain" description="C2H2-type" evidence="12">
    <location>
        <begin position="648"/>
        <end position="675"/>
    </location>
</feature>
<feature type="region of interest" description="Disordered" evidence="11">
    <location>
        <begin position="1045"/>
        <end position="1066"/>
    </location>
</feature>
<dbReference type="Gene3D" id="2.170.270.10">
    <property type="entry name" value="SET domain"/>
    <property type="match status" value="1"/>
</dbReference>
<sequence>MEQRDSVQDALRTDARVGASYASPGVASTTATAAPVVVTTAVQTGAAVMEFAAGEVTRTKLEPMQVLEMEEESAGVAAAMMPPSMQIMTMTNEVVMPTVSLLLEPSAANPRQQVAPSMQSEGQQSSTDNRIYKDNANMSSQQMAPEFAKSTTQNGPATNQPIAYNPEEMWCEDCQTVYIGECPKHKIRTVVDKVVLPRAWASIPTNLQVLQALSDDAAATGGGGEELITELGVYAKRSIPKRTQFGPFHARRVDDRSKLPSRQKLILQVACMETGQKYWLDYSDDAESNWMRFVRPATTQKDQNLIAYQHGNDIFYVSIRNIEPKDEMKVWYAGHYAKRLGLPLLHAPRDPAPAPVAATTTTTTTPQGADTQLRERRKTRSSSGALEEWPCYECSRKFRTSEALQEHLNVHDDPTFYPDAEETDAPYMIKRRRGRPPKKFKYVDGEEESNGMETEEKLPASDSAPWPERPRRTATVPFKKRKRGKTARKYWEIPTKKDYKCSVCSKVFPRSYSLQRHMLMHSGVKRFQCPLCKMRFTHHYNLKRHLKDKHPPFVGMDMSASATEVEESAGTGTGGEGATLYKQQLDSETGGSEWVCTHCFLVFNNFNMLNLHTLTHAAEDVRMQEAQPAQLQAGQDGDIVTMKPEETFQCPECMQMFLQKRELVEHASTHARKQKPTTTAAARVNPDKPFKCTLCYKCFSTPERLEKHQAVHGDDELKPLQCEVCFKRFLNNSAMACHMKVHEETRYYTCPFCKEQFSQVNHLKEHVFVHMENGLWPCPHCEKSFDEYNICRKHMRAFHSEKRYPCPQCEKVFPRPDKLKLHMLKHSEHREFLCSLCGKQFKRKDKLKEHVKRMHDPSREAKMANRPPRKNSGAKKFIPKVSPSDYHRFIYKCHTCLLGFKRRGMLVNHLAKRHPEIQPESVPELNLPILKTQRDYYCQYCEKVYKSSSKRKAHIIKNHPGSELPPSHRKRGDDGVNMDSYSQTVSSVTATPHQCEYCYKQYANKQKLMQHQRKKHPEMVPPAQQRPLALAPLGAAGQARIVTSTPTGQLSRSPAPPQQQQQQHATIGGELPHERMERVEIPISIDNSSQATDLLTQAMSELTQTLSDYRVPPGEYPMLAERLQAPNLVHGGNPHTTIDLSQLQQNLTIHYQPAPAQMSATQLMTHHAAAAQHAMGSPAQSPAPVSTPPITMPHHHYPPPPTMRTAWTPTFHPGYPPR</sequence>
<dbReference type="RefSeq" id="XP_014677579.1">
    <property type="nucleotide sequence ID" value="XM_014822093.1"/>
</dbReference>
<feature type="domain" description="C2H2-type" evidence="12">
    <location>
        <begin position="748"/>
        <end position="770"/>
    </location>
</feature>
<evidence type="ECO:0000256" key="1">
    <source>
        <dbReference type="ARBA" id="ARBA00004123"/>
    </source>
</evidence>
<feature type="region of interest" description="Disordered" evidence="11">
    <location>
        <begin position="849"/>
        <end position="877"/>
    </location>
</feature>
<evidence type="ECO:0000256" key="11">
    <source>
        <dbReference type="SAM" id="MobiDB-lite"/>
    </source>
</evidence>
<feature type="domain" description="C2H2-type" evidence="12">
    <location>
        <begin position="832"/>
        <end position="860"/>
    </location>
</feature>
<accession>A0ABM1EZF8</accession>
<dbReference type="PROSITE" id="PS50280">
    <property type="entry name" value="SET"/>
    <property type="match status" value="1"/>
</dbReference>
<feature type="domain" description="SET" evidence="13">
    <location>
        <begin position="205"/>
        <end position="333"/>
    </location>
</feature>
<dbReference type="InterPro" id="IPR046341">
    <property type="entry name" value="SET_dom_sf"/>
</dbReference>
<dbReference type="Pfam" id="PF00096">
    <property type="entry name" value="zf-C2H2"/>
    <property type="match status" value="6"/>
</dbReference>
<dbReference type="GeneID" id="106817427"/>
<feature type="region of interest" description="Disordered" evidence="11">
    <location>
        <begin position="439"/>
        <end position="471"/>
    </location>
</feature>
<feature type="domain" description="C2H2-type" evidence="12">
    <location>
        <begin position="936"/>
        <end position="964"/>
    </location>
</feature>
<dbReference type="PROSITE" id="PS00028">
    <property type="entry name" value="ZINC_FINGER_C2H2_1"/>
    <property type="match status" value="13"/>
</dbReference>
<evidence type="ECO:0000259" key="12">
    <source>
        <dbReference type="PROSITE" id="PS50157"/>
    </source>
</evidence>
<keyword evidence="7" id="KW-0238">DNA-binding</keyword>
<keyword evidence="8" id="KW-0804">Transcription</keyword>
<evidence type="ECO:0000256" key="5">
    <source>
        <dbReference type="ARBA" id="ARBA00022833"/>
    </source>
</evidence>
<evidence type="ECO:0000256" key="6">
    <source>
        <dbReference type="ARBA" id="ARBA00023015"/>
    </source>
</evidence>
<keyword evidence="5" id="KW-0862">Zinc</keyword>
<feature type="compositionally biased region" description="Low complexity" evidence="11">
    <location>
        <begin position="355"/>
        <end position="366"/>
    </location>
</feature>
<name>A0ABM1EZF8_PRICU</name>
<reference evidence="15" key="1">
    <citation type="submission" date="2025-08" db="UniProtKB">
        <authorList>
            <consortium name="RefSeq"/>
        </authorList>
    </citation>
    <scope>IDENTIFICATION</scope>
</reference>
<feature type="domain" description="C2H2-type" evidence="12">
    <location>
        <begin position="527"/>
        <end position="550"/>
    </location>
</feature>
<dbReference type="InterPro" id="IPR050752">
    <property type="entry name" value="C2H2-ZF_domain"/>
</dbReference>
<evidence type="ECO:0000256" key="8">
    <source>
        <dbReference type="ARBA" id="ARBA00023163"/>
    </source>
</evidence>
<comment type="subcellular location">
    <subcellularLocation>
        <location evidence="1">Nucleus</location>
    </subcellularLocation>
</comment>
<keyword evidence="9" id="KW-0539">Nucleus</keyword>